<organism evidence="1 2">
    <name type="scientific">Streptomyces lunaelactis</name>
    <dbReference type="NCBI Taxonomy" id="1535768"/>
    <lineage>
        <taxon>Bacteria</taxon>
        <taxon>Bacillati</taxon>
        <taxon>Actinomycetota</taxon>
        <taxon>Actinomycetes</taxon>
        <taxon>Kitasatosporales</taxon>
        <taxon>Streptomycetaceae</taxon>
        <taxon>Streptomyces</taxon>
    </lineage>
</organism>
<evidence type="ECO:0000313" key="1">
    <source>
        <dbReference type="EMBL" id="AVZ71113.1"/>
    </source>
</evidence>
<dbReference type="RefSeq" id="WP_108146809.1">
    <property type="nucleotide sequence ID" value="NZ_CP026304.1"/>
</dbReference>
<proteinExistence type="predicted"/>
<dbReference type="OrthoDB" id="4317803at2"/>
<dbReference type="KEGG" id="slk:SLUN_01460"/>
<evidence type="ECO:0000313" key="2">
    <source>
        <dbReference type="Proteomes" id="UP000244201"/>
    </source>
</evidence>
<dbReference type="GeneID" id="55653953"/>
<gene>
    <name evidence="1" type="ORF">SLUN_01460</name>
</gene>
<reference evidence="1 2" key="1">
    <citation type="submission" date="2018-01" db="EMBL/GenBank/DDBJ databases">
        <title>Complete genome sequence of Streptomyces lunaelactis MM109T, a Ferroverdin A producer isolated from cave moonmilk deposits.</title>
        <authorList>
            <person name="Naome A."/>
            <person name="Martinet L."/>
            <person name="Maciejewska M."/>
            <person name="Anderssen S."/>
            <person name="Adam D."/>
            <person name="Tenconi E."/>
            <person name="Deflandre B."/>
            <person name="Arguelles-Arias A."/>
            <person name="Calusinska M."/>
            <person name="Copieters W."/>
            <person name="Karim L."/>
            <person name="Hanikenne M."/>
            <person name="Baurain D."/>
            <person name="van Wezel G."/>
            <person name="Smargiasso N."/>
            <person name="de Pauw E."/>
            <person name="Delfosse P."/>
            <person name="Rigali S."/>
        </authorList>
    </citation>
    <scope>NUCLEOTIDE SEQUENCE [LARGE SCALE GENOMIC DNA]</scope>
    <source>
        <strain evidence="1 2">MM109</strain>
    </source>
</reference>
<dbReference type="EMBL" id="CP026304">
    <property type="protein sequence ID" value="AVZ71113.1"/>
    <property type="molecule type" value="Genomic_DNA"/>
</dbReference>
<name>A0A2R4SW50_9ACTN</name>
<accession>A0A2R4SW50</accession>
<dbReference type="AlphaFoldDB" id="A0A2R4SW50"/>
<dbReference type="Proteomes" id="UP000244201">
    <property type="component" value="Chromosome"/>
</dbReference>
<keyword evidence="2" id="KW-1185">Reference proteome</keyword>
<protein>
    <submittedName>
        <fullName evidence="1">Uncharacterized protein</fullName>
    </submittedName>
</protein>
<sequence>MHQILELAAVINPMPAPGSVRPDDFFDDACEQVEQQRKDYADNLEAVSFGMEADPLILALEQARAEKTAADARIRRLLAYAREFHASRRYPLHELAQASGYTNSGVRTAYTDEVVSLVKSQVNRDPRRAAETAADEEQL</sequence>